<keyword evidence="4" id="KW-0670">Pyruvate</keyword>
<dbReference type="SUPFAM" id="SSF52821">
    <property type="entry name" value="Rhodanese/Cell cycle control phosphatase"/>
    <property type="match status" value="2"/>
</dbReference>
<dbReference type="eggNOG" id="COG2897">
    <property type="taxonomic scope" value="Bacteria"/>
</dbReference>
<evidence type="ECO:0000256" key="1">
    <source>
        <dbReference type="ARBA" id="ARBA00022679"/>
    </source>
</evidence>
<keyword evidence="2" id="KW-0677">Repeat</keyword>
<dbReference type="OrthoDB" id="9781034at2"/>
<dbReference type="HOGENOM" id="CLU_031618_0_0_4"/>
<evidence type="ECO:0000313" key="4">
    <source>
        <dbReference type="EMBL" id="ABD70591.1"/>
    </source>
</evidence>
<protein>
    <submittedName>
        <fullName evidence="4">3-mercaptopyruvate sulfurtransferase</fullName>
        <ecNumber evidence="4">2.8.1.2</ecNumber>
    </submittedName>
</protein>
<dbReference type="InterPro" id="IPR036873">
    <property type="entry name" value="Rhodanese-like_dom_sf"/>
</dbReference>
<dbReference type="Pfam" id="PF00581">
    <property type="entry name" value="Rhodanese"/>
    <property type="match status" value="2"/>
</dbReference>
<evidence type="ECO:0000313" key="5">
    <source>
        <dbReference type="Proteomes" id="UP000008332"/>
    </source>
</evidence>
<dbReference type="STRING" id="338969.Rfer_2880"/>
<feature type="domain" description="Rhodanese" evidence="3">
    <location>
        <begin position="17"/>
        <end position="139"/>
    </location>
</feature>
<dbReference type="SMART" id="SM00450">
    <property type="entry name" value="RHOD"/>
    <property type="match status" value="2"/>
</dbReference>
<dbReference type="KEGG" id="rfr:Rfer_2880"/>
<accession>Q21UG2</accession>
<dbReference type="EC" id="2.8.1.2" evidence="4"/>
<dbReference type="PANTHER" id="PTHR11364:SF27">
    <property type="entry name" value="SULFURTRANSFERASE"/>
    <property type="match status" value="1"/>
</dbReference>
<evidence type="ECO:0000259" key="3">
    <source>
        <dbReference type="PROSITE" id="PS50206"/>
    </source>
</evidence>
<reference evidence="5" key="1">
    <citation type="submission" date="2006-02" db="EMBL/GenBank/DDBJ databases">
        <title>Complete sequence of chromosome of Rhodoferax ferrireducens DSM 15236.</title>
        <authorList>
            <person name="Copeland A."/>
            <person name="Lucas S."/>
            <person name="Lapidus A."/>
            <person name="Barry K."/>
            <person name="Detter J.C."/>
            <person name="Glavina del Rio T."/>
            <person name="Hammon N."/>
            <person name="Israni S."/>
            <person name="Pitluck S."/>
            <person name="Brettin T."/>
            <person name="Bruce D."/>
            <person name="Han C."/>
            <person name="Tapia R."/>
            <person name="Gilna P."/>
            <person name="Kiss H."/>
            <person name="Schmutz J."/>
            <person name="Larimer F."/>
            <person name="Land M."/>
            <person name="Kyrpides N."/>
            <person name="Ivanova N."/>
            <person name="Richardson P."/>
        </authorList>
    </citation>
    <scope>NUCLEOTIDE SEQUENCE [LARGE SCALE GENOMIC DNA]</scope>
    <source>
        <strain evidence="5">ATCC BAA-621 / DSM 15236 / T118</strain>
    </source>
</reference>
<evidence type="ECO:0000256" key="2">
    <source>
        <dbReference type="ARBA" id="ARBA00022737"/>
    </source>
</evidence>
<dbReference type="AlphaFoldDB" id="Q21UG2"/>
<sequence length="289" mass="30707">MYSTLISVPQLQSLLASGQPVMVFDCSFELMQPEAGDAQYSQAHIPGAVRADLDRHLSAKGALEAASGGRHPLPSRESFAAWLGSIGFDNRMQAVVYDRQSVNYCGRLWWLLKWVGHENVAVLDGGWQAWLAGGGATQGGPCERTKAKTSKSNYALAPANTALVTTETVAKQLGRPTQTLLDARGAPRFRGEVEPLDPVAGHIPGALNRAFNLNLDASGKFKAAAELRAEFEALLAGRDPATVVHHCGSGVSAVPNIIAMEVAGLGRTALYAGSWSEWCSDPARPMAQG</sequence>
<proteinExistence type="predicted"/>
<keyword evidence="5" id="KW-1185">Reference proteome</keyword>
<dbReference type="CDD" id="cd01449">
    <property type="entry name" value="TST_Repeat_2"/>
    <property type="match status" value="1"/>
</dbReference>
<feature type="domain" description="Rhodanese" evidence="3">
    <location>
        <begin position="174"/>
        <end position="287"/>
    </location>
</feature>
<dbReference type="Proteomes" id="UP000008332">
    <property type="component" value="Chromosome"/>
</dbReference>
<dbReference type="CDD" id="cd01448">
    <property type="entry name" value="TST_Repeat_1"/>
    <property type="match status" value="1"/>
</dbReference>
<dbReference type="RefSeq" id="WP_011465157.1">
    <property type="nucleotide sequence ID" value="NC_007908.1"/>
</dbReference>
<name>Q21UG2_ALBFT</name>
<dbReference type="GO" id="GO:0016784">
    <property type="term" value="F:3-mercaptopyruvate sulfurtransferase activity"/>
    <property type="evidence" value="ECO:0007669"/>
    <property type="project" value="UniProtKB-EC"/>
</dbReference>
<gene>
    <name evidence="4" type="ordered locus">Rfer_2880</name>
</gene>
<dbReference type="PROSITE" id="PS50206">
    <property type="entry name" value="RHODANESE_3"/>
    <property type="match status" value="2"/>
</dbReference>
<dbReference type="EMBL" id="CP000267">
    <property type="protein sequence ID" value="ABD70591.1"/>
    <property type="molecule type" value="Genomic_DNA"/>
</dbReference>
<dbReference type="Gene3D" id="3.40.250.10">
    <property type="entry name" value="Rhodanese-like domain"/>
    <property type="match status" value="2"/>
</dbReference>
<dbReference type="GO" id="GO:0004792">
    <property type="term" value="F:thiosulfate-cyanide sulfurtransferase activity"/>
    <property type="evidence" value="ECO:0007669"/>
    <property type="project" value="TreeGrafter"/>
</dbReference>
<dbReference type="InterPro" id="IPR045078">
    <property type="entry name" value="TST/MPST-like"/>
</dbReference>
<organism evidence="4 5">
    <name type="scientific">Albidiferax ferrireducens (strain ATCC BAA-621 / DSM 15236 / T118)</name>
    <name type="common">Rhodoferax ferrireducens</name>
    <dbReference type="NCBI Taxonomy" id="338969"/>
    <lineage>
        <taxon>Bacteria</taxon>
        <taxon>Pseudomonadati</taxon>
        <taxon>Pseudomonadota</taxon>
        <taxon>Betaproteobacteria</taxon>
        <taxon>Burkholderiales</taxon>
        <taxon>Comamonadaceae</taxon>
        <taxon>Rhodoferax</taxon>
    </lineage>
</organism>
<keyword evidence="1 4" id="KW-0808">Transferase</keyword>
<dbReference type="InterPro" id="IPR001763">
    <property type="entry name" value="Rhodanese-like_dom"/>
</dbReference>
<dbReference type="PANTHER" id="PTHR11364">
    <property type="entry name" value="THIOSULFATE SULFERTANSFERASE"/>
    <property type="match status" value="1"/>
</dbReference>